<dbReference type="EMBL" id="OW240923">
    <property type="protein sequence ID" value="CAH2324815.1"/>
    <property type="molecule type" value="Genomic_DNA"/>
</dbReference>
<dbReference type="PANTHER" id="PTHR11505">
    <property type="entry name" value="L1 TRANSPOSABLE ELEMENT-RELATED"/>
    <property type="match status" value="1"/>
</dbReference>
<accession>A0AAD1TDN3</accession>
<evidence type="ECO:0000313" key="3">
    <source>
        <dbReference type="EMBL" id="CAH2324815.1"/>
    </source>
</evidence>
<evidence type="ECO:0000256" key="1">
    <source>
        <dbReference type="SAM" id="Coils"/>
    </source>
</evidence>
<reference evidence="3" key="1">
    <citation type="submission" date="2022-03" db="EMBL/GenBank/DDBJ databases">
        <authorList>
            <person name="Alioto T."/>
            <person name="Alioto T."/>
            <person name="Gomez Garrido J."/>
        </authorList>
    </citation>
    <scope>NUCLEOTIDE SEQUENCE</scope>
</reference>
<name>A0AAD1TDN3_PELCU</name>
<evidence type="ECO:0000256" key="2">
    <source>
        <dbReference type="SAM" id="MobiDB-lite"/>
    </source>
</evidence>
<organism evidence="3 4">
    <name type="scientific">Pelobates cultripes</name>
    <name type="common">Western spadefoot toad</name>
    <dbReference type="NCBI Taxonomy" id="61616"/>
    <lineage>
        <taxon>Eukaryota</taxon>
        <taxon>Metazoa</taxon>
        <taxon>Chordata</taxon>
        <taxon>Craniata</taxon>
        <taxon>Vertebrata</taxon>
        <taxon>Euteleostomi</taxon>
        <taxon>Amphibia</taxon>
        <taxon>Batrachia</taxon>
        <taxon>Anura</taxon>
        <taxon>Pelobatoidea</taxon>
        <taxon>Pelobatidae</taxon>
        <taxon>Pelobates</taxon>
    </lineage>
</organism>
<dbReference type="Gene3D" id="3.30.70.1820">
    <property type="entry name" value="L1 transposable element, RRM domain"/>
    <property type="match status" value="1"/>
</dbReference>
<dbReference type="Proteomes" id="UP001295444">
    <property type="component" value="Chromosome 12"/>
</dbReference>
<feature type="region of interest" description="Disordered" evidence="2">
    <location>
        <begin position="301"/>
        <end position="331"/>
    </location>
</feature>
<gene>
    <name evidence="3" type="ORF">PECUL_23A047231</name>
</gene>
<feature type="compositionally biased region" description="Polar residues" evidence="2">
    <location>
        <begin position="25"/>
        <end position="36"/>
    </location>
</feature>
<dbReference type="AlphaFoldDB" id="A0AAD1TDN3"/>
<feature type="region of interest" description="Disordered" evidence="2">
    <location>
        <begin position="1"/>
        <end position="36"/>
    </location>
</feature>
<proteinExistence type="predicted"/>
<feature type="coiled-coil region" evidence="1">
    <location>
        <begin position="71"/>
        <end position="98"/>
    </location>
</feature>
<dbReference type="InterPro" id="IPR004244">
    <property type="entry name" value="Transposase_22"/>
</dbReference>
<keyword evidence="1" id="KW-0175">Coiled coil</keyword>
<protein>
    <submittedName>
        <fullName evidence="3">Uncharacterized protein</fullName>
    </submittedName>
</protein>
<keyword evidence="4" id="KW-1185">Reference proteome</keyword>
<evidence type="ECO:0000313" key="4">
    <source>
        <dbReference type="Proteomes" id="UP001295444"/>
    </source>
</evidence>
<sequence length="331" mass="36723">MDEFLSTPDGLRHTRPSGKMAPDSPGTSSMAGSIAGSTQADTLTQISAELAAIASNVLTKADKVTLVQEMRSAIKEEIQEVRNDLTTLEQRVTELEADCMLTSQHSQAADNATSRQGTVLLDLRRQVEDLDNSGRRNNIRVRGLPEQAGEDLSAILPRLFAEVLGEGAPDTYNIERAHRALRPPRDDGLPRDIICCLLSFQLNYAIMKAARPQNITYLDAQVSLFQDLSPLTLEARRALRPLTRMLQDRRIPYRWGHPFSLQARKDNTWHTLRWPNEVSGFLRALDLPAVAIPNWILMGPPQHPAGPAGPTPPSNRRERPLRRGGPDGPEE</sequence>
<feature type="compositionally biased region" description="Pro residues" evidence="2">
    <location>
        <begin position="301"/>
        <end position="313"/>
    </location>
</feature>